<organism evidence="1 2">
    <name type="scientific">Lindgomyces ingoldianus</name>
    <dbReference type="NCBI Taxonomy" id="673940"/>
    <lineage>
        <taxon>Eukaryota</taxon>
        <taxon>Fungi</taxon>
        <taxon>Dikarya</taxon>
        <taxon>Ascomycota</taxon>
        <taxon>Pezizomycotina</taxon>
        <taxon>Dothideomycetes</taxon>
        <taxon>Pleosporomycetidae</taxon>
        <taxon>Pleosporales</taxon>
        <taxon>Lindgomycetaceae</taxon>
        <taxon>Lindgomyces</taxon>
    </lineage>
</organism>
<reference evidence="1" key="1">
    <citation type="journal article" date="2020" name="Stud. Mycol.">
        <title>101 Dothideomycetes genomes: a test case for predicting lifestyles and emergence of pathogens.</title>
        <authorList>
            <person name="Haridas S."/>
            <person name="Albert R."/>
            <person name="Binder M."/>
            <person name="Bloem J."/>
            <person name="Labutti K."/>
            <person name="Salamov A."/>
            <person name="Andreopoulos B."/>
            <person name="Baker S."/>
            <person name="Barry K."/>
            <person name="Bills G."/>
            <person name="Bluhm B."/>
            <person name="Cannon C."/>
            <person name="Castanera R."/>
            <person name="Culley D."/>
            <person name="Daum C."/>
            <person name="Ezra D."/>
            <person name="Gonzalez J."/>
            <person name="Henrissat B."/>
            <person name="Kuo A."/>
            <person name="Liang C."/>
            <person name="Lipzen A."/>
            <person name="Lutzoni F."/>
            <person name="Magnuson J."/>
            <person name="Mondo S."/>
            <person name="Nolan M."/>
            <person name="Ohm R."/>
            <person name="Pangilinan J."/>
            <person name="Park H.-J."/>
            <person name="Ramirez L."/>
            <person name="Alfaro M."/>
            <person name="Sun H."/>
            <person name="Tritt A."/>
            <person name="Yoshinaga Y."/>
            <person name="Zwiers L.-H."/>
            <person name="Turgeon B."/>
            <person name="Goodwin S."/>
            <person name="Spatafora J."/>
            <person name="Crous P."/>
            <person name="Grigoriev I."/>
        </authorList>
    </citation>
    <scope>NUCLEOTIDE SEQUENCE</scope>
    <source>
        <strain evidence="1">ATCC 200398</strain>
    </source>
</reference>
<gene>
    <name evidence="1" type="ORF">BDR25DRAFT_361929</name>
</gene>
<evidence type="ECO:0000313" key="2">
    <source>
        <dbReference type="Proteomes" id="UP000799755"/>
    </source>
</evidence>
<proteinExistence type="predicted"/>
<sequence>MRLHALQVLHALPATACNTCTACNAKVLIGRCIPPGFCLKAGAIPYLAGLSVFHPTLFGLCGTASWVITV</sequence>
<dbReference type="Proteomes" id="UP000799755">
    <property type="component" value="Unassembled WGS sequence"/>
</dbReference>
<protein>
    <submittedName>
        <fullName evidence="1">Uncharacterized protein</fullName>
    </submittedName>
</protein>
<evidence type="ECO:0000313" key="1">
    <source>
        <dbReference type="EMBL" id="KAF2464185.1"/>
    </source>
</evidence>
<dbReference type="EMBL" id="MU003539">
    <property type="protein sequence ID" value="KAF2464185.1"/>
    <property type="molecule type" value="Genomic_DNA"/>
</dbReference>
<name>A0ACB6QCF9_9PLEO</name>
<accession>A0ACB6QCF9</accession>
<comment type="caution">
    <text evidence="1">The sequence shown here is derived from an EMBL/GenBank/DDBJ whole genome shotgun (WGS) entry which is preliminary data.</text>
</comment>
<keyword evidence="2" id="KW-1185">Reference proteome</keyword>